<dbReference type="PANTHER" id="PTHR45717:SF8">
    <property type="entry name" value="OS01G0301000 PROTEIN"/>
    <property type="match status" value="1"/>
</dbReference>
<dbReference type="GO" id="GO:0005739">
    <property type="term" value="C:mitochondrion"/>
    <property type="evidence" value="ECO:0007669"/>
    <property type="project" value="TreeGrafter"/>
</dbReference>
<dbReference type="EMBL" id="JADFTS010000002">
    <property type="protein sequence ID" value="KAF9619830.1"/>
    <property type="molecule type" value="Genomic_DNA"/>
</dbReference>
<dbReference type="OrthoDB" id="1717827at2759"/>
<gene>
    <name evidence="2" type="ORF">IFM89_009581</name>
</gene>
<keyword evidence="3" id="KW-1185">Reference proteome</keyword>
<sequence>MIEKAEKLREDAVKRAAEPNIAALKMFLRFYLKTHQMDMAFRYFEAAILKAKGNYWKPSNESVSVFLKYFEEEKDADGADYLCKLLKNMNCLPGDVYSSLYRTYVAAGLTESQIHDRIKANGIKMSA</sequence>
<dbReference type="PANTHER" id="PTHR45717">
    <property type="entry name" value="OS12G0527900 PROTEIN"/>
    <property type="match status" value="1"/>
</dbReference>
<protein>
    <submittedName>
        <fullName evidence="2">Uncharacterized protein</fullName>
    </submittedName>
</protein>
<name>A0A835IL50_9MAGN</name>
<reference evidence="2 3" key="1">
    <citation type="submission" date="2020-10" db="EMBL/GenBank/DDBJ databases">
        <title>The Coptis chinensis genome and diversification of protoberbering-type alkaloids.</title>
        <authorList>
            <person name="Wang B."/>
            <person name="Shu S."/>
            <person name="Song C."/>
            <person name="Liu Y."/>
        </authorList>
    </citation>
    <scope>NUCLEOTIDE SEQUENCE [LARGE SCALE GENOMIC DNA]</scope>
    <source>
        <strain evidence="2">HL-2020</strain>
        <tissue evidence="2">Leaf</tissue>
    </source>
</reference>
<dbReference type="Gene3D" id="1.25.40.10">
    <property type="entry name" value="Tetratricopeptide repeat domain"/>
    <property type="match status" value="1"/>
</dbReference>
<dbReference type="AlphaFoldDB" id="A0A835IL50"/>
<evidence type="ECO:0000313" key="2">
    <source>
        <dbReference type="EMBL" id="KAF9619830.1"/>
    </source>
</evidence>
<dbReference type="Proteomes" id="UP000631114">
    <property type="component" value="Unassembled WGS sequence"/>
</dbReference>
<organism evidence="2 3">
    <name type="scientific">Coptis chinensis</name>
    <dbReference type="NCBI Taxonomy" id="261450"/>
    <lineage>
        <taxon>Eukaryota</taxon>
        <taxon>Viridiplantae</taxon>
        <taxon>Streptophyta</taxon>
        <taxon>Embryophyta</taxon>
        <taxon>Tracheophyta</taxon>
        <taxon>Spermatophyta</taxon>
        <taxon>Magnoliopsida</taxon>
        <taxon>Ranunculales</taxon>
        <taxon>Ranunculaceae</taxon>
        <taxon>Coptidoideae</taxon>
        <taxon>Coptis</taxon>
    </lineage>
</organism>
<dbReference type="InterPro" id="IPR011990">
    <property type="entry name" value="TPR-like_helical_dom_sf"/>
</dbReference>
<evidence type="ECO:0000256" key="1">
    <source>
        <dbReference type="ARBA" id="ARBA00007626"/>
    </source>
</evidence>
<accession>A0A835IL50</accession>
<comment type="caution">
    <text evidence="2">The sequence shown here is derived from an EMBL/GenBank/DDBJ whole genome shotgun (WGS) entry which is preliminary data.</text>
</comment>
<proteinExistence type="inferred from homology"/>
<comment type="similarity">
    <text evidence="1">Belongs to the PPR family. P subfamily.</text>
</comment>
<evidence type="ECO:0000313" key="3">
    <source>
        <dbReference type="Proteomes" id="UP000631114"/>
    </source>
</evidence>